<dbReference type="Gene3D" id="3.30.70.330">
    <property type="match status" value="1"/>
</dbReference>
<reference evidence="5 6" key="1">
    <citation type="journal article" date="2011" name="Proc. Natl. Acad. Sci. U.S.A.">
        <title>Comparative genomics of xylose-fermenting fungi for enhanced biofuel production.</title>
        <authorList>
            <person name="Wohlbach D.J."/>
            <person name="Kuo A."/>
            <person name="Sato T.K."/>
            <person name="Potts K.M."/>
            <person name="Salamov A.A."/>
            <person name="LaButti K.M."/>
            <person name="Sun H."/>
            <person name="Clum A."/>
            <person name="Pangilinan J.L."/>
            <person name="Lindquist E.A."/>
            <person name="Lucas S."/>
            <person name="Lapidus A."/>
            <person name="Jin M."/>
            <person name="Gunawan C."/>
            <person name="Balan V."/>
            <person name="Dale B.E."/>
            <person name="Jeffries T.W."/>
            <person name="Zinkel R."/>
            <person name="Barry K.W."/>
            <person name="Grigoriev I.V."/>
            <person name="Gasch A.P."/>
        </authorList>
    </citation>
    <scope>NUCLEOTIDE SEQUENCE [LARGE SCALE GENOMIC DNA]</scope>
    <source>
        <strain evidence="6">ATCC 10573 / BCRC 21748 / CBS 615 / JCM 9827 / NBRC 10315 / NRRL Y-1498 / VKM Y-70</strain>
    </source>
</reference>
<evidence type="ECO:0000256" key="4">
    <source>
        <dbReference type="ARBA" id="ARBA00039977"/>
    </source>
</evidence>
<dbReference type="GO" id="GO:0032543">
    <property type="term" value="P:mitochondrial translation"/>
    <property type="evidence" value="ECO:0007669"/>
    <property type="project" value="TreeGrafter"/>
</dbReference>
<evidence type="ECO:0000313" key="5">
    <source>
        <dbReference type="EMBL" id="EGV66443.1"/>
    </source>
</evidence>
<protein>
    <recommendedName>
        <fullName evidence="4">Large ribosomal subunit protein uL23m</fullName>
    </recommendedName>
</protein>
<comment type="similarity">
    <text evidence="1">Belongs to the universal ribosomal protein uL23 family.</text>
</comment>
<dbReference type="HOGENOM" id="CLU_084850_0_0_1"/>
<accession>G3AW39</accession>
<dbReference type="eggNOG" id="KOG4089">
    <property type="taxonomic scope" value="Eukaryota"/>
</dbReference>
<dbReference type="GO" id="GO:0005762">
    <property type="term" value="C:mitochondrial large ribosomal subunit"/>
    <property type="evidence" value="ECO:0007669"/>
    <property type="project" value="TreeGrafter"/>
</dbReference>
<evidence type="ECO:0000256" key="1">
    <source>
        <dbReference type="ARBA" id="ARBA00006700"/>
    </source>
</evidence>
<gene>
    <name evidence="5" type="ORF">CANTEDRAFT_101102</name>
</gene>
<dbReference type="STRING" id="590646.G3AW39"/>
<dbReference type="SUPFAM" id="SSF54189">
    <property type="entry name" value="Ribosomal proteins S24e, L23 and L15e"/>
    <property type="match status" value="1"/>
</dbReference>
<dbReference type="PANTHER" id="PTHR12059:SF5">
    <property type="entry name" value="LARGE RIBOSOMAL SUBUNIT PROTEIN UL23M"/>
    <property type="match status" value="1"/>
</dbReference>
<dbReference type="Pfam" id="PF00276">
    <property type="entry name" value="Ribosomal_L23"/>
    <property type="match status" value="1"/>
</dbReference>
<dbReference type="OrthoDB" id="275582at2759"/>
<dbReference type="GO" id="GO:0003735">
    <property type="term" value="F:structural constituent of ribosome"/>
    <property type="evidence" value="ECO:0007669"/>
    <property type="project" value="InterPro"/>
</dbReference>
<keyword evidence="3" id="KW-0687">Ribonucleoprotein</keyword>
<evidence type="ECO:0000256" key="2">
    <source>
        <dbReference type="ARBA" id="ARBA00022980"/>
    </source>
</evidence>
<dbReference type="FunFam" id="3.30.70.330:FF:000614">
    <property type="entry name" value="Mrp20p"/>
    <property type="match status" value="1"/>
</dbReference>
<sequence>MNPSQGLLGSIWHHSIQSIRGLRYKASARKYPTVFVDDVVLDKPRYGFRKERQPLLSQSVTDSVFPAEEIRKLYIEQDKPVPIKFRSRSDKIARRNLEKYADEIASGEAHFKLGQKQVYLPKARIALLRSNAKHTPYQAKFLVPRNFNKLDLRDYLWHVYGLRALNITVQLLHAKFERSMTDMGRYRGPQYKKMTIDMEEPFVWPQLPAEAKSFSETIENQTDIIEIKNSLGSDKDKQTNAFDGLYKKPVLPNKFITKSFKQEAEKKMNKYNETVTLKSNKDLVNQFLGY</sequence>
<name>G3AW39_CANTC</name>
<evidence type="ECO:0000313" key="6">
    <source>
        <dbReference type="Proteomes" id="UP000000707"/>
    </source>
</evidence>
<dbReference type="InterPro" id="IPR012677">
    <property type="entry name" value="Nucleotide-bd_a/b_plait_sf"/>
</dbReference>
<evidence type="ECO:0000256" key="3">
    <source>
        <dbReference type="ARBA" id="ARBA00023274"/>
    </source>
</evidence>
<dbReference type="Proteomes" id="UP000000707">
    <property type="component" value="Unassembled WGS sequence"/>
</dbReference>
<proteinExistence type="inferred from homology"/>
<dbReference type="InterPro" id="IPR013025">
    <property type="entry name" value="Ribosomal_uL23-like"/>
</dbReference>
<organism evidence="6">
    <name type="scientific">Candida tenuis (strain ATCC 10573 / BCRC 21748 / CBS 615 / JCM 9827 / NBRC 10315 / NRRL Y-1498 / VKM Y-70)</name>
    <name type="common">Yeast</name>
    <name type="synonym">Yamadazyma tenuis</name>
    <dbReference type="NCBI Taxonomy" id="590646"/>
    <lineage>
        <taxon>Eukaryota</taxon>
        <taxon>Fungi</taxon>
        <taxon>Dikarya</taxon>
        <taxon>Ascomycota</taxon>
        <taxon>Saccharomycotina</taxon>
        <taxon>Pichiomycetes</taxon>
        <taxon>Debaryomycetaceae</taxon>
        <taxon>Yamadazyma</taxon>
    </lineage>
</organism>
<dbReference type="InterPro" id="IPR012678">
    <property type="entry name" value="Ribosomal_uL23/eL15/eS24_sf"/>
</dbReference>
<dbReference type="PANTHER" id="PTHR12059">
    <property type="entry name" value="RIBOSOMAL PROTEIN L23-RELATED"/>
    <property type="match status" value="1"/>
</dbReference>
<keyword evidence="2" id="KW-0689">Ribosomal protein</keyword>
<dbReference type="AlphaFoldDB" id="G3AW39"/>
<keyword evidence="6" id="KW-1185">Reference proteome</keyword>
<dbReference type="EMBL" id="GL996510">
    <property type="protein sequence ID" value="EGV66443.1"/>
    <property type="molecule type" value="Genomic_DNA"/>
</dbReference>